<reference evidence="7" key="1">
    <citation type="submission" date="2022-07" db="EMBL/GenBank/DDBJ databases">
        <authorList>
            <person name="Macas J."/>
            <person name="Novak P."/>
            <person name="Neumann P."/>
        </authorList>
    </citation>
    <scope>NUCLEOTIDE SEQUENCE</scope>
</reference>
<protein>
    <recommendedName>
        <fullName evidence="6">Replication factor A C-terminal domain-containing protein</fullName>
    </recommendedName>
</protein>
<sequence length="254" mass="28346">MALRTGQGLSFTITSDTSNDADIAMGQQDLITIEALGKLQEDGKHWVYGEIVAIDSYKDWSYVSCIGCNRKVSPNGDSFWCVSCSSNDAVLRYKVNVRVVDGTTHASFLLWDREVSCLLGKSATSLKEQISRRNFGPHYFPSEINSLIDIKALFKVQFKRESKSFKGNQTYSVIRMNTDPKVLALYSDKITALEEEDEFSRLAKEFSGTEKAGSSQISVSSPLLTKEKRQALDVDNERLKRDLFGEFSGSSSSK</sequence>
<keyword evidence="3" id="KW-0863">Zinc-finger</keyword>
<evidence type="ECO:0000256" key="4">
    <source>
        <dbReference type="ARBA" id="ARBA00022833"/>
    </source>
</evidence>
<evidence type="ECO:0000256" key="5">
    <source>
        <dbReference type="ARBA" id="ARBA00023125"/>
    </source>
</evidence>
<keyword evidence="5" id="KW-0238">DNA-binding</keyword>
<dbReference type="Proteomes" id="UP001152523">
    <property type="component" value="Unassembled WGS sequence"/>
</dbReference>
<comment type="similarity">
    <text evidence="1">Belongs to the replication factor A protein 1 family.</text>
</comment>
<evidence type="ECO:0000256" key="2">
    <source>
        <dbReference type="ARBA" id="ARBA00022723"/>
    </source>
</evidence>
<feature type="domain" description="Replication factor A C-terminal" evidence="6">
    <location>
        <begin position="51"/>
        <end position="177"/>
    </location>
</feature>
<keyword evidence="4" id="KW-0862">Zinc</keyword>
<dbReference type="Pfam" id="PF08646">
    <property type="entry name" value="Rep_fac-A_C"/>
    <property type="match status" value="1"/>
</dbReference>
<dbReference type="InterPro" id="IPR013955">
    <property type="entry name" value="Rep_factor-A_C"/>
</dbReference>
<proteinExistence type="inferred from homology"/>
<comment type="caution">
    <text evidence="7">The sequence shown here is derived from an EMBL/GenBank/DDBJ whole genome shotgun (WGS) entry which is preliminary data.</text>
</comment>
<gene>
    <name evidence="7" type="ORF">CEPIT_LOCUS21216</name>
</gene>
<dbReference type="PANTHER" id="PTHR47165">
    <property type="entry name" value="OS03G0429900 PROTEIN"/>
    <property type="match status" value="1"/>
</dbReference>
<feature type="non-terminal residue" evidence="7">
    <location>
        <position position="254"/>
    </location>
</feature>
<dbReference type="InterPro" id="IPR012340">
    <property type="entry name" value="NA-bd_OB-fold"/>
</dbReference>
<dbReference type="EMBL" id="CAMAPF010000252">
    <property type="protein sequence ID" value="CAH9115759.1"/>
    <property type="molecule type" value="Genomic_DNA"/>
</dbReference>
<dbReference type="GO" id="GO:0003677">
    <property type="term" value="F:DNA binding"/>
    <property type="evidence" value="ECO:0007669"/>
    <property type="project" value="UniProtKB-KW"/>
</dbReference>
<evidence type="ECO:0000313" key="8">
    <source>
        <dbReference type="Proteomes" id="UP001152523"/>
    </source>
</evidence>
<dbReference type="CDD" id="cd04476">
    <property type="entry name" value="RPA1_DBD_C"/>
    <property type="match status" value="1"/>
</dbReference>
<evidence type="ECO:0000256" key="3">
    <source>
        <dbReference type="ARBA" id="ARBA00022771"/>
    </source>
</evidence>
<dbReference type="Gene3D" id="2.40.50.140">
    <property type="entry name" value="Nucleic acid-binding proteins"/>
    <property type="match status" value="1"/>
</dbReference>
<evidence type="ECO:0000313" key="7">
    <source>
        <dbReference type="EMBL" id="CAH9115759.1"/>
    </source>
</evidence>
<keyword evidence="2" id="KW-0479">Metal-binding</keyword>
<keyword evidence="8" id="KW-1185">Reference proteome</keyword>
<dbReference type="SUPFAM" id="SSF50249">
    <property type="entry name" value="Nucleic acid-binding proteins"/>
    <property type="match status" value="1"/>
</dbReference>
<name>A0AAV0E326_9ASTE</name>
<dbReference type="InterPro" id="IPR047192">
    <property type="entry name" value="Euk_RPA1_DBD_C"/>
</dbReference>
<accession>A0AAV0E326</accession>
<dbReference type="PANTHER" id="PTHR47165:SF4">
    <property type="entry name" value="OS03G0429900 PROTEIN"/>
    <property type="match status" value="1"/>
</dbReference>
<organism evidence="7 8">
    <name type="scientific">Cuscuta epithymum</name>
    <dbReference type="NCBI Taxonomy" id="186058"/>
    <lineage>
        <taxon>Eukaryota</taxon>
        <taxon>Viridiplantae</taxon>
        <taxon>Streptophyta</taxon>
        <taxon>Embryophyta</taxon>
        <taxon>Tracheophyta</taxon>
        <taxon>Spermatophyta</taxon>
        <taxon>Magnoliopsida</taxon>
        <taxon>eudicotyledons</taxon>
        <taxon>Gunneridae</taxon>
        <taxon>Pentapetalae</taxon>
        <taxon>asterids</taxon>
        <taxon>lamiids</taxon>
        <taxon>Solanales</taxon>
        <taxon>Convolvulaceae</taxon>
        <taxon>Cuscuteae</taxon>
        <taxon>Cuscuta</taxon>
        <taxon>Cuscuta subgen. Cuscuta</taxon>
    </lineage>
</organism>
<dbReference type="AlphaFoldDB" id="A0AAV0E326"/>
<evidence type="ECO:0000259" key="6">
    <source>
        <dbReference type="Pfam" id="PF08646"/>
    </source>
</evidence>
<evidence type="ECO:0000256" key="1">
    <source>
        <dbReference type="ARBA" id="ARBA00005690"/>
    </source>
</evidence>
<dbReference type="GO" id="GO:0008270">
    <property type="term" value="F:zinc ion binding"/>
    <property type="evidence" value="ECO:0007669"/>
    <property type="project" value="UniProtKB-KW"/>
</dbReference>